<dbReference type="AlphaFoldDB" id="A0A1M6EGS7"/>
<sequence>MPKFAQRMTAMEKSAAVIRNLFSAMNDPEMISFDGGVLLKKPFQSILSRIC</sequence>
<name>A0A1M6EGS7_9FIRM</name>
<evidence type="ECO:0000313" key="2">
    <source>
        <dbReference type="Proteomes" id="UP000184536"/>
    </source>
</evidence>
<dbReference type="EMBL" id="FQZV01000008">
    <property type="protein sequence ID" value="SHI84717.1"/>
    <property type="molecule type" value="Genomic_DNA"/>
</dbReference>
<accession>A0A1M6EGS7</accession>
<evidence type="ECO:0000313" key="1">
    <source>
        <dbReference type="EMBL" id="SHI84717.1"/>
    </source>
</evidence>
<keyword evidence="2" id="KW-1185">Reference proteome</keyword>
<reference evidence="2" key="1">
    <citation type="submission" date="2016-11" db="EMBL/GenBank/DDBJ databases">
        <authorList>
            <person name="Varghese N."/>
            <person name="Submissions S."/>
        </authorList>
    </citation>
    <scope>NUCLEOTIDE SEQUENCE [LARGE SCALE GENOMIC DNA]</scope>
    <source>
        <strain evidence="2">DSM 17957</strain>
    </source>
</reference>
<organism evidence="1 2">
    <name type="scientific">Geosporobacter subterraneus DSM 17957</name>
    <dbReference type="NCBI Taxonomy" id="1121919"/>
    <lineage>
        <taxon>Bacteria</taxon>
        <taxon>Bacillati</taxon>
        <taxon>Bacillota</taxon>
        <taxon>Clostridia</taxon>
        <taxon>Peptostreptococcales</taxon>
        <taxon>Thermotaleaceae</taxon>
        <taxon>Geosporobacter</taxon>
    </lineage>
</organism>
<dbReference type="Proteomes" id="UP000184536">
    <property type="component" value="Unassembled WGS sequence"/>
</dbReference>
<proteinExistence type="predicted"/>
<protein>
    <submittedName>
        <fullName evidence="1">Uncharacterized protein</fullName>
    </submittedName>
</protein>
<gene>
    <name evidence="1" type="ORF">SAMN02745975_00742</name>
</gene>
<dbReference type="RefSeq" id="WP_242946209.1">
    <property type="nucleotide sequence ID" value="NZ_FQZV01000008.1"/>
</dbReference>